<evidence type="ECO:0000259" key="1">
    <source>
        <dbReference type="Pfam" id="PF04149"/>
    </source>
</evidence>
<accession>A0ABN3U3I9</accession>
<evidence type="ECO:0000313" key="2">
    <source>
        <dbReference type="EMBL" id="GAA2724020.1"/>
    </source>
</evidence>
<dbReference type="InterPro" id="IPR007278">
    <property type="entry name" value="DUF397"/>
</dbReference>
<sequence>MNPLVWQKSSLSGTGPDNSCVELALMRGDWRGSTRSGGGPRNDCTEVAATPRTWLKTYVSGPWPSNECVEVAALRHQKSSYSGTGPGNDCVEVAAAPAAIALRESDDPEVVITTAPATLAALVRAAKGGRLGAP</sequence>
<name>A0ABN3U3I9_9ACTN</name>
<dbReference type="Proteomes" id="UP001500886">
    <property type="component" value="Unassembled WGS sequence"/>
</dbReference>
<evidence type="ECO:0000313" key="3">
    <source>
        <dbReference type="Proteomes" id="UP001500886"/>
    </source>
</evidence>
<dbReference type="EMBL" id="BAAASL010000024">
    <property type="protein sequence ID" value="GAA2724020.1"/>
    <property type="molecule type" value="Genomic_DNA"/>
</dbReference>
<protein>
    <recommendedName>
        <fullName evidence="1">DUF397 domain-containing protein</fullName>
    </recommendedName>
</protein>
<organism evidence="2 3">
    <name type="scientific">Streptomyces luteosporeus</name>
    <dbReference type="NCBI Taxonomy" id="173856"/>
    <lineage>
        <taxon>Bacteria</taxon>
        <taxon>Bacillati</taxon>
        <taxon>Actinomycetota</taxon>
        <taxon>Actinomycetes</taxon>
        <taxon>Kitasatosporales</taxon>
        <taxon>Streptomycetaceae</taxon>
        <taxon>Streptomyces</taxon>
    </lineage>
</organism>
<feature type="domain" description="DUF397" evidence="1">
    <location>
        <begin position="77"/>
        <end position="127"/>
    </location>
</feature>
<dbReference type="Pfam" id="PF04149">
    <property type="entry name" value="DUF397"/>
    <property type="match status" value="1"/>
</dbReference>
<reference evidence="2 3" key="1">
    <citation type="journal article" date="2019" name="Int. J. Syst. Evol. Microbiol.">
        <title>The Global Catalogue of Microorganisms (GCM) 10K type strain sequencing project: providing services to taxonomists for standard genome sequencing and annotation.</title>
        <authorList>
            <consortium name="The Broad Institute Genomics Platform"/>
            <consortium name="The Broad Institute Genome Sequencing Center for Infectious Disease"/>
            <person name="Wu L."/>
            <person name="Ma J."/>
        </authorList>
    </citation>
    <scope>NUCLEOTIDE SEQUENCE [LARGE SCALE GENOMIC DNA]</scope>
    <source>
        <strain evidence="2 3">JCM 4542</strain>
    </source>
</reference>
<proteinExistence type="predicted"/>
<keyword evidence="3" id="KW-1185">Reference proteome</keyword>
<comment type="caution">
    <text evidence="2">The sequence shown here is derived from an EMBL/GenBank/DDBJ whole genome shotgun (WGS) entry which is preliminary data.</text>
</comment>
<gene>
    <name evidence="2" type="ORF">GCM10010315_52760</name>
</gene>